<organism evidence="5 6">
    <name type="scientific">Pristionchus mayeri</name>
    <dbReference type="NCBI Taxonomy" id="1317129"/>
    <lineage>
        <taxon>Eukaryota</taxon>
        <taxon>Metazoa</taxon>
        <taxon>Ecdysozoa</taxon>
        <taxon>Nematoda</taxon>
        <taxon>Chromadorea</taxon>
        <taxon>Rhabditida</taxon>
        <taxon>Rhabditina</taxon>
        <taxon>Diplogasteromorpha</taxon>
        <taxon>Diplogasteroidea</taxon>
        <taxon>Neodiplogasteridae</taxon>
        <taxon>Pristionchus</taxon>
    </lineage>
</organism>
<reference evidence="6" key="1">
    <citation type="submission" date="2022-10" db="EMBL/GenBank/DDBJ databases">
        <title>Genome assembly of Pristionchus species.</title>
        <authorList>
            <person name="Yoshida K."/>
            <person name="Sommer R.J."/>
        </authorList>
    </citation>
    <scope>NUCLEOTIDE SEQUENCE [LARGE SCALE GENOMIC DNA]</scope>
    <source>
        <strain evidence="6">RS5460</strain>
    </source>
</reference>
<gene>
    <name evidence="4" type="ORF">PMAYCL1PPCAC_30913</name>
    <name evidence="5" type="ORF">PMAYCL1PPCAC_30914</name>
</gene>
<evidence type="ECO:0000313" key="6">
    <source>
        <dbReference type="Proteomes" id="UP001328107"/>
    </source>
</evidence>
<reference evidence="5" key="2">
    <citation type="submission" date="2023-06" db="EMBL/GenBank/DDBJ databases">
        <title>Genome assembly of Pristionchus species.</title>
        <authorList>
            <person name="Yoshida K."/>
            <person name="Sommer R.J."/>
        </authorList>
    </citation>
    <scope>NUCLEOTIDE SEQUENCE</scope>
    <source>
        <strain evidence="5 6">RS5460</strain>
    </source>
</reference>
<feature type="transmembrane region" description="Helical" evidence="3">
    <location>
        <begin position="20"/>
        <end position="40"/>
    </location>
</feature>
<dbReference type="GO" id="GO:0008202">
    <property type="term" value="P:steroid metabolic process"/>
    <property type="evidence" value="ECO:0007669"/>
    <property type="project" value="TreeGrafter"/>
</dbReference>
<dbReference type="Gene3D" id="3.40.50.720">
    <property type="entry name" value="NAD(P)-binding Rossmann-like Domain"/>
    <property type="match status" value="1"/>
</dbReference>
<name>A0AAN5IDM4_9BILA</name>
<dbReference type="PANTHER" id="PTHR43313:SF7">
    <property type="entry name" value="17-BETA-HYDROXYSTEROID DEHYDROGENASE TYPE 6"/>
    <property type="match status" value="1"/>
</dbReference>
<evidence type="ECO:0000256" key="2">
    <source>
        <dbReference type="RuleBase" id="RU000363"/>
    </source>
</evidence>
<evidence type="ECO:0000313" key="5">
    <source>
        <dbReference type="EMBL" id="GMR60719.1"/>
    </source>
</evidence>
<dbReference type="SUPFAM" id="SSF51735">
    <property type="entry name" value="NAD(P)-binding Rossmann-fold domains"/>
    <property type="match status" value="1"/>
</dbReference>
<keyword evidence="6" id="KW-1185">Reference proteome</keyword>
<evidence type="ECO:0008006" key="7">
    <source>
        <dbReference type="Google" id="ProtNLM"/>
    </source>
</evidence>
<feature type="transmembrane region" description="Helical" evidence="3">
    <location>
        <begin position="47"/>
        <end position="64"/>
    </location>
</feature>
<dbReference type="EMBL" id="BTRK01000006">
    <property type="protein sequence ID" value="GMR60718.1"/>
    <property type="molecule type" value="Genomic_DNA"/>
</dbReference>
<evidence type="ECO:0000256" key="3">
    <source>
        <dbReference type="SAM" id="Phobius"/>
    </source>
</evidence>
<comment type="caution">
    <text evidence="5">The sequence shown here is derived from an EMBL/GenBank/DDBJ whole genome shotgun (WGS) entry which is preliminary data.</text>
</comment>
<evidence type="ECO:0000313" key="4">
    <source>
        <dbReference type="EMBL" id="GMR60718.1"/>
    </source>
</evidence>
<evidence type="ECO:0000256" key="1">
    <source>
        <dbReference type="ARBA" id="ARBA00023002"/>
    </source>
</evidence>
<dbReference type="Pfam" id="PF00106">
    <property type="entry name" value="adh_short"/>
    <property type="match status" value="1"/>
</dbReference>
<comment type="similarity">
    <text evidence="2">Belongs to the short-chain dehydrogenases/reductases (SDR) family.</text>
</comment>
<accession>A0AAN5IDM4</accession>
<dbReference type="Proteomes" id="UP001328107">
    <property type="component" value="Unassembled WGS sequence"/>
</dbReference>
<dbReference type="AlphaFoldDB" id="A0AAN5IDM4"/>
<protein>
    <recommendedName>
        <fullName evidence="7">Dehydrogenase</fullName>
    </recommendedName>
</protein>
<keyword evidence="3" id="KW-0472">Membrane</keyword>
<proteinExistence type="inferred from homology"/>
<dbReference type="EMBL" id="BTRK01000006">
    <property type="protein sequence ID" value="GMR60719.1"/>
    <property type="molecule type" value="Genomic_DNA"/>
</dbReference>
<dbReference type="PRINTS" id="PR00080">
    <property type="entry name" value="SDRFAMILY"/>
</dbReference>
<dbReference type="PRINTS" id="PR00081">
    <property type="entry name" value="GDHRDH"/>
</dbReference>
<dbReference type="PANTHER" id="PTHR43313">
    <property type="entry name" value="SHORT-CHAIN DEHYDROGENASE/REDUCTASE FAMILY 9C"/>
    <property type="match status" value="1"/>
</dbReference>
<keyword evidence="1" id="KW-0560">Oxidoreductase</keyword>
<sequence>GANEVPRQFAVITTQVLSRMTFNIGFLWLLAIPGVPYILFQICDLPFIFAVGAICLLLCVYFTGQEILGRFEIDDLENRPVFVTGCDSGFGKELAIKLLERGIPTFAGCLTKKGSEDLEKLSRKLPGHLNTVIIDVSSDESVRNVAMYLENATESYGGLHAVVNNAGVVGSSFFDDLLTTREYKDVAEVNTYGVIRVTQALKHLVKKTKGRIVTVSSICNRLGIMGFGPYTVSKYAVTGYCEVIRQELSFFDVSVHIIEPGFFKTPMIDAKIVQERLDTMWKDAPLTVKEEYGEKFFRDSRDRAAVLLDKIGSADVHLVVETYFHAITARFPRLRYQVGADAKFIFLPLSMVPCGLRDAVFRVVDMVSGAPVPASALK</sequence>
<dbReference type="PROSITE" id="PS00061">
    <property type="entry name" value="ADH_SHORT"/>
    <property type="match status" value="1"/>
</dbReference>
<dbReference type="InterPro" id="IPR036291">
    <property type="entry name" value="NAD(P)-bd_dom_sf"/>
</dbReference>
<feature type="non-terminal residue" evidence="5">
    <location>
        <position position="1"/>
    </location>
</feature>
<dbReference type="InterPro" id="IPR002347">
    <property type="entry name" value="SDR_fam"/>
</dbReference>
<dbReference type="GO" id="GO:0016491">
    <property type="term" value="F:oxidoreductase activity"/>
    <property type="evidence" value="ECO:0007669"/>
    <property type="project" value="UniProtKB-KW"/>
</dbReference>
<keyword evidence="3" id="KW-1133">Transmembrane helix</keyword>
<dbReference type="InterPro" id="IPR020904">
    <property type="entry name" value="Sc_DH/Rdtase_CS"/>
</dbReference>
<keyword evidence="3" id="KW-0812">Transmembrane</keyword>